<dbReference type="GeneID" id="100024176"/>
<dbReference type="eggNOG" id="ENOG502QSMJ">
    <property type="taxonomic scope" value="Eukaryota"/>
</dbReference>
<reference evidence="11 12" key="1">
    <citation type="journal article" date="2007" name="Nature">
        <title>Genome of the marsupial Monodelphis domestica reveals innovation in non-coding sequences.</title>
        <authorList>
            <person name="Mikkelsen T.S."/>
            <person name="Wakefield M.J."/>
            <person name="Aken B."/>
            <person name="Amemiya C.T."/>
            <person name="Chang J.L."/>
            <person name="Duke S."/>
            <person name="Garber M."/>
            <person name="Gentles A.J."/>
            <person name="Goodstadt L."/>
            <person name="Heger A."/>
            <person name="Jurka J."/>
            <person name="Kamal M."/>
            <person name="Mauceli E."/>
            <person name="Searle S.M."/>
            <person name="Sharpe T."/>
            <person name="Baker M.L."/>
            <person name="Batzer M.A."/>
            <person name="Benos P.V."/>
            <person name="Belov K."/>
            <person name="Clamp M."/>
            <person name="Cook A."/>
            <person name="Cuff J."/>
            <person name="Das R."/>
            <person name="Davidow L."/>
            <person name="Deakin J.E."/>
            <person name="Fazzari M.J."/>
            <person name="Glass J.L."/>
            <person name="Grabherr M."/>
            <person name="Greally J.M."/>
            <person name="Gu W."/>
            <person name="Hore T.A."/>
            <person name="Huttley G.A."/>
            <person name="Kleber M."/>
            <person name="Jirtle R.L."/>
            <person name="Koina E."/>
            <person name="Lee J.T."/>
            <person name="Mahony S."/>
            <person name="Marra M.A."/>
            <person name="Miller R.D."/>
            <person name="Nicholls R.D."/>
            <person name="Oda M."/>
            <person name="Papenfuss A.T."/>
            <person name="Parra Z.E."/>
            <person name="Pollock D.D."/>
            <person name="Ray D.A."/>
            <person name="Schein J.E."/>
            <person name="Speed T.P."/>
            <person name="Thompson K."/>
            <person name="VandeBerg J.L."/>
            <person name="Wade C.M."/>
            <person name="Walker J.A."/>
            <person name="Waters P.D."/>
            <person name="Webber C."/>
            <person name="Weidman J.R."/>
            <person name="Xie X."/>
            <person name="Zody M.C."/>
            <person name="Baldwin J."/>
            <person name="Abdouelleil A."/>
            <person name="Abdulkadir J."/>
            <person name="Abebe A."/>
            <person name="Abera B."/>
            <person name="Abreu J."/>
            <person name="Acer S.C."/>
            <person name="Aftuck L."/>
            <person name="Alexander A."/>
            <person name="An P."/>
            <person name="Anderson E."/>
            <person name="Anderson S."/>
            <person name="Arachi H."/>
            <person name="Azer M."/>
            <person name="Bachantsang P."/>
            <person name="Barry A."/>
            <person name="Bayul T."/>
            <person name="Berlin A."/>
            <person name="Bessette D."/>
            <person name="Bloom T."/>
            <person name="Bloom T."/>
            <person name="Boguslavskiy L."/>
            <person name="Bonnet C."/>
            <person name="Boukhgalter B."/>
            <person name="Bourzgui I."/>
            <person name="Brown A."/>
            <person name="Cahill P."/>
            <person name="Channer S."/>
            <person name="Cheshatsang Y."/>
            <person name="Chuda L."/>
            <person name="Citroen M."/>
            <person name="Collymore A."/>
            <person name="Cooke P."/>
            <person name="Costello M."/>
            <person name="D'Aco K."/>
            <person name="Daza R."/>
            <person name="De Haan G."/>
            <person name="DeGray S."/>
            <person name="DeMaso C."/>
            <person name="Dhargay N."/>
            <person name="Dooley K."/>
            <person name="Dooley E."/>
            <person name="Doricent M."/>
            <person name="Dorje P."/>
            <person name="Dorjee K."/>
            <person name="Dupes A."/>
            <person name="Elong R."/>
            <person name="Falk J."/>
            <person name="Farina A."/>
            <person name="Faro S."/>
            <person name="Ferguson D."/>
            <person name="Fisher S."/>
            <person name="Foley C.D."/>
            <person name="Franke A."/>
            <person name="Friedrich D."/>
            <person name="Gadbois L."/>
            <person name="Gearin G."/>
            <person name="Gearin C.R."/>
            <person name="Giannoukos G."/>
            <person name="Goode T."/>
            <person name="Graham J."/>
            <person name="Grandbois E."/>
            <person name="Grewal S."/>
            <person name="Gyaltsen K."/>
            <person name="Hafez N."/>
            <person name="Hagos B."/>
            <person name="Hall J."/>
            <person name="Henson C."/>
            <person name="Hollinger A."/>
            <person name="Honan T."/>
            <person name="Huard M.D."/>
            <person name="Hughes L."/>
            <person name="Hurhula B."/>
            <person name="Husby M.E."/>
            <person name="Kamat A."/>
            <person name="Kanga B."/>
            <person name="Kashin S."/>
            <person name="Khazanovich D."/>
            <person name="Kisner P."/>
            <person name="Lance K."/>
            <person name="Lara M."/>
            <person name="Lee W."/>
            <person name="Lennon N."/>
            <person name="Letendre F."/>
            <person name="LeVine R."/>
            <person name="Lipovsky A."/>
            <person name="Liu X."/>
            <person name="Liu J."/>
            <person name="Liu S."/>
            <person name="Lokyitsang T."/>
            <person name="Lokyitsang Y."/>
            <person name="Lubonja R."/>
            <person name="Lui A."/>
            <person name="MacDonald P."/>
            <person name="Magnisalis V."/>
            <person name="Maru K."/>
            <person name="Matthews C."/>
            <person name="McCusker W."/>
            <person name="McDonough S."/>
            <person name="Mehta T."/>
            <person name="Meldrim J."/>
            <person name="Meneus L."/>
            <person name="Mihai O."/>
            <person name="Mihalev A."/>
            <person name="Mihova T."/>
            <person name="Mittelman R."/>
            <person name="Mlenga V."/>
            <person name="Montmayeur A."/>
            <person name="Mulrain L."/>
            <person name="Navidi A."/>
            <person name="Naylor J."/>
            <person name="Negash T."/>
            <person name="Nguyen T."/>
            <person name="Nguyen N."/>
            <person name="Nicol R."/>
            <person name="Norbu C."/>
            <person name="Norbu N."/>
            <person name="Novod N."/>
            <person name="O'Neill B."/>
            <person name="Osman S."/>
            <person name="Markiewicz E."/>
            <person name="Oyono O.L."/>
            <person name="Patti C."/>
            <person name="Phunkhang P."/>
            <person name="Pierre F."/>
            <person name="Priest M."/>
            <person name="Raghuraman S."/>
            <person name="Rege F."/>
            <person name="Reyes R."/>
            <person name="Rise C."/>
            <person name="Rogov P."/>
            <person name="Ross K."/>
            <person name="Ryan E."/>
            <person name="Settipalli S."/>
            <person name="Shea T."/>
            <person name="Sherpa N."/>
            <person name="Shi L."/>
            <person name="Shih D."/>
            <person name="Sparrow T."/>
            <person name="Spaulding J."/>
            <person name="Stalker J."/>
            <person name="Stange-Thomann N."/>
            <person name="Stavropoulos S."/>
            <person name="Stone C."/>
            <person name="Strader C."/>
            <person name="Tesfaye S."/>
            <person name="Thomson T."/>
            <person name="Thoulutsang Y."/>
            <person name="Thoulutsang D."/>
            <person name="Topham K."/>
            <person name="Topping I."/>
            <person name="Tsamla T."/>
            <person name="Vassiliev H."/>
            <person name="Vo A."/>
            <person name="Wangchuk T."/>
            <person name="Wangdi T."/>
            <person name="Weiand M."/>
            <person name="Wilkinson J."/>
            <person name="Wilson A."/>
            <person name="Yadav S."/>
            <person name="Young G."/>
            <person name="Yu Q."/>
            <person name="Zembek L."/>
            <person name="Zhong D."/>
            <person name="Zimmer A."/>
            <person name="Zwirko Z."/>
            <person name="Jaffe D.B."/>
            <person name="Alvarez P."/>
            <person name="Brockman W."/>
            <person name="Butler J."/>
            <person name="Chin C."/>
            <person name="Gnerre S."/>
            <person name="MacCallum I."/>
            <person name="Graves J.A."/>
            <person name="Ponting C.P."/>
            <person name="Breen M."/>
            <person name="Samollow P.B."/>
            <person name="Lander E.S."/>
            <person name="Lindblad-Toh K."/>
        </authorList>
    </citation>
    <scope>NUCLEOTIDE SEQUENCE [LARGE SCALE GENOMIC DNA]</scope>
</reference>
<feature type="transmembrane region" description="Helical" evidence="8">
    <location>
        <begin position="678"/>
        <end position="698"/>
    </location>
</feature>
<evidence type="ECO:0000259" key="10">
    <source>
        <dbReference type="Pfam" id="PF25987"/>
    </source>
</evidence>
<feature type="region of interest" description="Disordered" evidence="7">
    <location>
        <begin position="95"/>
        <end position="136"/>
    </location>
</feature>
<feature type="compositionally biased region" description="Basic and acidic residues" evidence="7">
    <location>
        <begin position="456"/>
        <end position="465"/>
    </location>
</feature>
<dbReference type="HOGENOM" id="CLU_013021_0_0_1"/>
<proteinExistence type="predicted"/>
<evidence type="ECO:0000256" key="1">
    <source>
        <dbReference type="ARBA" id="ARBA00004141"/>
    </source>
</evidence>
<dbReference type="CTD" id="285368"/>
<feature type="region of interest" description="Disordered" evidence="7">
    <location>
        <begin position="1059"/>
        <end position="1123"/>
    </location>
</feature>
<feature type="compositionally biased region" description="Pro residues" evidence="7">
    <location>
        <begin position="593"/>
        <end position="603"/>
    </location>
</feature>
<dbReference type="OrthoDB" id="9450440at2759"/>
<evidence type="ECO:0000256" key="4">
    <source>
        <dbReference type="ARBA" id="ARBA00022729"/>
    </source>
</evidence>
<keyword evidence="2" id="KW-0597">Phosphoprotein</keyword>
<dbReference type="Bgee" id="ENSMODG00000024281">
    <property type="expression patterns" value="Expressed in cerebellum and 8 other cell types or tissues"/>
</dbReference>
<feature type="transmembrane region" description="Helical" evidence="8">
    <location>
        <begin position="776"/>
        <end position="797"/>
    </location>
</feature>
<dbReference type="OMA" id="TTASEDW"/>
<evidence type="ECO:0000256" key="8">
    <source>
        <dbReference type="SAM" id="Phobius"/>
    </source>
</evidence>
<evidence type="ECO:0000256" key="6">
    <source>
        <dbReference type="ARBA" id="ARBA00023136"/>
    </source>
</evidence>
<dbReference type="Proteomes" id="UP000002280">
    <property type="component" value="Chromosome 6"/>
</dbReference>
<evidence type="ECO:0000256" key="3">
    <source>
        <dbReference type="ARBA" id="ARBA00022692"/>
    </source>
</evidence>
<feature type="transmembrane region" description="Helical" evidence="8">
    <location>
        <begin position="824"/>
        <end position="845"/>
    </location>
</feature>
<dbReference type="STRING" id="13616.ENSMODP00000033771"/>
<feature type="domain" description="Proline-rich transmembrane protein 3/4" evidence="10">
    <location>
        <begin position="617"/>
        <end position="907"/>
    </location>
</feature>
<evidence type="ECO:0000256" key="9">
    <source>
        <dbReference type="SAM" id="SignalP"/>
    </source>
</evidence>
<dbReference type="GeneTree" id="ENSGT00730000111360"/>
<dbReference type="FunCoup" id="F6Z4Z1">
    <property type="interactions" value="84"/>
</dbReference>
<dbReference type="KEGG" id="mdo:100024176"/>
<feature type="compositionally biased region" description="Low complexity" evidence="7">
    <location>
        <begin position="104"/>
        <end position="128"/>
    </location>
</feature>
<feature type="region of interest" description="Disordered" evidence="7">
    <location>
        <begin position="29"/>
        <end position="68"/>
    </location>
</feature>
<dbReference type="PANTHER" id="PTHR47400">
    <property type="entry name" value="PROLINE-RICH TRANSMEMBRANE PROTEIN 3"/>
    <property type="match status" value="1"/>
</dbReference>
<dbReference type="InParanoid" id="F6Z4Z1"/>
<keyword evidence="5 8" id="KW-1133">Transmembrane helix</keyword>
<feature type="signal peptide" evidence="9">
    <location>
        <begin position="1"/>
        <end position="25"/>
    </location>
</feature>
<evidence type="ECO:0000256" key="5">
    <source>
        <dbReference type="ARBA" id="ARBA00022989"/>
    </source>
</evidence>
<dbReference type="AlphaFoldDB" id="F6Z4Z1"/>
<comment type="subcellular location">
    <subcellularLocation>
        <location evidence="1">Membrane</location>
        <topology evidence="1">Multi-pass membrane protein</topology>
    </subcellularLocation>
</comment>
<reference evidence="11" key="2">
    <citation type="submission" date="2025-08" db="UniProtKB">
        <authorList>
            <consortium name="Ensembl"/>
        </authorList>
    </citation>
    <scope>IDENTIFICATION</scope>
</reference>
<feature type="compositionally biased region" description="Low complexity" evidence="7">
    <location>
        <begin position="1161"/>
        <end position="1172"/>
    </location>
</feature>
<name>F6Z4Z1_MONDO</name>
<dbReference type="Pfam" id="PF25987">
    <property type="entry name" value="PRRT3"/>
    <property type="match status" value="1"/>
</dbReference>
<dbReference type="PANTHER" id="PTHR47400:SF1">
    <property type="entry name" value="PROLINE-RICH TRANSMEMBRANE PROTEIN 3"/>
    <property type="match status" value="1"/>
</dbReference>
<evidence type="ECO:0000313" key="12">
    <source>
        <dbReference type="Proteomes" id="UP000002280"/>
    </source>
</evidence>
<dbReference type="InterPro" id="IPR043242">
    <property type="entry name" value="PRRT3"/>
</dbReference>
<dbReference type="InterPro" id="IPR059081">
    <property type="entry name" value="PRRT3-4"/>
</dbReference>
<feature type="compositionally biased region" description="Pro residues" evidence="7">
    <location>
        <begin position="555"/>
        <end position="568"/>
    </location>
</feature>
<evidence type="ECO:0000256" key="2">
    <source>
        <dbReference type="ARBA" id="ARBA00022553"/>
    </source>
</evidence>
<feature type="region of interest" description="Disordered" evidence="7">
    <location>
        <begin position="1151"/>
        <end position="1202"/>
    </location>
</feature>
<feature type="compositionally biased region" description="Basic and acidic residues" evidence="7">
    <location>
        <begin position="33"/>
        <end position="48"/>
    </location>
</feature>
<organism evidence="11 12">
    <name type="scientific">Monodelphis domestica</name>
    <name type="common">Gray short-tailed opossum</name>
    <dbReference type="NCBI Taxonomy" id="13616"/>
    <lineage>
        <taxon>Eukaryota</taxon>
        <taxon>Metazoa</taxon>
        <taxon>Chordata</taxon>
        <taxon>Craniata</taxon>
        <taxon>Vertebrata</taxon>
        <taxon>Euteleostomi</taxon>
        <taxon>Mammalia</taxon>
        <taxon>Metatheria</taxon>
        <taxon>Didelphimorphia</taxon>
        <taxon>Didelphidae</taxon>
        <taxon>Monodelphis</taxon>
    </lineage>
</organism>
<feature type="region of interest" description="Disordered" evidence="7">
    <location>
        <begin position="329"/>
        <end position="370"/>
    </location>
</feature>
<feature type="compositionally biased region" description="Low complexity" evidence="7">
    <location>
        <begin position="1059"/>
        <end position="1069"/>
    </location>
</feature>
<sequence length="1202" mass="127768">MAPTAHISLWSLFLMPTLLPCIVQAGRLPRQSEGTRHPPQDSQQDHGESPGPRHQNLNSQGHSWLNPGLRDELGTDLIDWLRPTLPPWLRTAVGPGEIGRSKNSPSSRILPLSTSPPLSSVVSLETPPGQDSATGAMWMGPPPRQEGHSLVDKLGTGDAEGRKMGVKFGVSKGPISKDRKDPLNSEQTPGQETPFPFAAGSPEKSPNLHLFPTLALEPKAQRPHQEVSTIQGKVEALSKGMTGSIPEGTPKEDLGWKAVSRDEDLSLQGSLAAQASALSWVPSMTTDHEHWPSRNGPVIPEAGGELIMQMDSVTLRTMTNDVVPFPNDHDLSPTVEGGEGLSAKAQSWRGKGSTEERKQDSLKPGRSWSLEEAQAPQVIIEKNSVSPVLRPETFLKPELTSSATAASSQASRSLPILISDNQLPSALTEEPDLRTGRWSAHFAHQISTQKALLSHQTEDSDHERNTSSATILPSSMSPSASPSSNTSDPLSPRSETLLLEGAEMISPQRVRGAVEPPNSLNFTTPSTPAPEKMTNATKSPPAAGLPGVAARQPGERPPQSHPPAPPTSSQPLTSSRRGLIRVTTQRALGQPNAPEPSPSPAPSDPSSDSTCGPRACGPQANETSSPLLRWGSLRHTLSFAWELHVYGAGAFFLLLAFLALAGLVAAAITPHMPGRAHALAAAALVLAASLLRAIYLLADPYGSRGRLAARTGLVLYNLPFPLLVTALGALALLGLGQLLPPRLRSLRLLGALGAVHWALLLGADLLSPWLRPPLNLLVQGLSCAWGAGVALGTLLLCRRWLLGMVEVGPEGHGRNRTPGPEPRVLAVGGALGLLASGLQLAAAVWLYPLAGTPSRFSWPWWGVQFWLRLVELAWATALALVAGVASCRWGPRPTEHTCWGKLLHYACPPPGKNEVPEYPNNCYDWTGTAGLERGGTDISKSLIRNPAEGGGPRAPKDSNELRAGQVFPSPAGSAASLARAGRSPRYPNNVGPGRSRSSVCLDKTAGLSLSELDLRPPSPINLSRSIDEALFREHLVRDSVFLRSSLQYPAGLGRRDSAASLQDASALSQPGGPLLRQRRSSDPDHSGLTPQGRCCSLTDVRVVPKPAPEPETGAASGSSLDSFSKGSLKISWNPWRHGLSSVESLPLDELPSTVQLLPSQAEPEPAPAVGEPGDSEREARRSFLALSKQVDSRSASSETIEL</sequence>
<reference evidence="11" key="3">
    <citation type="submission" date="2025-09" db="UniProtKB">
        <authorList>
            <consortium name="Ensembl"/>
        </authorList>
    </citation>
    <scope>IDENTIFICATION</scope>
</reference>
<feature type="region of interest" description="Disordered" evidence="7">
    <location>
        <begin position="940"/>
        <end position="998"/>
    </location>
</feature>
<feature type="compositionally biased region" description="Basic and acidic residues" evidence="7">
    <location>
        <begin position="352"/>
        <end position="363"/>
    </location>
</feature>
<keyword evidence="4 9" id="KW-0732">Signal</keyword>
<keyword evidence="6 8" id="KW-0472">Membrane</keyword>
<dbReference type="Ensembl" id="ENSMODT00000035355.2">
    <property type="protein sequence ID" value="ENSMODP00000033771.2"/>
    <property type="gene ID" value="ENSMODG00000024281.2"/>
</dbReference>
<keyword evidence="3 8" id="KW-0812">Transmembrane</keyword>
<feature type="compositionally biased region" description="Polar residues" evidence="7">
    <location>
        <begin position="1192"/>
        <end position="1202"/>
    </location>
</feature>
<evidence type="ECO:0000256" key="7">
    <source>
        <dbReference type="SAM" id="MobiDB-lite"/>
    </source>
</evidence>
<keyword evidence="12" id="KW-1185">Reference proteome</keyword>
<feature type="transmembrane region" description="Helical" evidence="8">
    <location>
        <begin position="643"/>
        <end position="666"/>
    </location>
</feature>
<evidence type="ECO:0000313" key="11">
    <source>
        <dbReference type="Ensembl" id="ENSMODP00000033771.2"/>
    </source>
</evidence>
<feature type="region of interest" description="Disordered" evidence="7">
    <location>
        <begin position="157"/>
        <end position="192"/>
    </location>
</feature>
<feature type="region of interest" description="Disordered" evidence="7">
    <location>
        <begin position="449"/>
        <end position="623"/>
    </location>
</feature>
<feature type="transmembrane region" description="Helical" evidence="8">
    <location>
        <begin position="748"/>
        <end position="770"/>
    </location>
</feature>
<feature type="transmembrane region" description="Helical" evidence="8">
    <location>
        <begin position="718"/>
        <end position="736"/>
    </location>
</feature>
<protein>
    <submittedName>
        <fullName evidence="11">Proline rich transmembrane protein 3</fullName>
    </submittedName>
</protein>
<accession>F6Z4Z1</accession>
<feature type="compositionally biased region" description="Low complexity" evidence="7">
    <location>
        <begin position="968"/>
        <end position="985"/>
    </location>
</feature>
<feature type="chain" id="PRO_5023835359" evidence="9">
    <location>
        <begin position="26"/>
        <end position="1202"/>
    </location>
</feature>
<feature type="compositionally biased region" description="Low complexity" evidence="7">
    <location>
        <begin position="473"/>
        <end position="492"/>
    </location>
</feature>